<dbReference type="GO" id="GO:0005829">
    <property type="term" value="C:cytosol"/>
    <property type="evidence" value="ECO:0007669"/>
    <property type="project" value="TreeGrafter"/>
</dbReference>
<evidence type="ECO:0000256" key="1">
    <source>
        <dbReference type="ARBA" id="ARBA00022490"/>
    </source>
</evidence>
<sequence length="137" mass="15634">MSRILAIDYGAKRCGLAETDDLQIVASRLGMVPAEELMDFLKGYIQKHKCETIVFGEPFRASGEHSDIWTEIEAFAKKVKERFPDINIAFVDERFSSKMAMESLIQAGVKKSKRREKGMLDAQSATIILQDYLNHRY</sequence>
<dbReference type="AlphaFoldDB" id="A0A5C6UXK4"/>
<gene>
    <name evidence="7" type="primary">ruvX</name>
    <name evidence="7" type="ORF">FRX97_10175</name>
</gene>
<evidence type="ECO:0000256" key="2">
    <source>
        <dbReference type="ARBA" id="ARBA00022517"/>
    </source>
</evidence>
<dbReference type="PANTHER" id="PTHR33317">
    <property type="entry name" value="POLYNUCLEOTIDYL TRANSFERASE, RIBONUCLEASE H-LIKE SUPERFAMILY PROTEIN"/>
    <property type="match status" value="1"/>
</dbReference>
<keyword evidence="8" id="KW-1185">Reference proteome</keyword>
<protein>
    <recommendedName>
        <fullName evidence="5">Putative pre-16S rRNA nuclease</fullName>
        <ecNumber evidence="5">3.1.-.-</ecNumber>
    </recommendedName>
</protein>
<comment type="subcellular location">
    <subcellularLocation>
        <location evidence="5">Cytoplasm</location>
    </subcellularLocation>
</comment>
<dbReference type="GO" id="GO:0000967">
    <property type="term" value="P:rRNA 5'-end processing"/>
    <property type="evidence" value="ECO:0007669"/>
    <property type="project" value="UniProtKB-UniRule"/>
</dbReference>
<dbReference type="EC" id="3.1.-.-" evidence="5"/>
<accession>A0A5C6UXK4</accession>
<comment type="similarity">
    <text evidence="5">Belongs to the YqgF HJR family.</text>
</comment>
<evidence type="ECO:0000313" key="7">
    <source>
        <dbReference type="EMBL" id="TXC76971.1"/>
    </source>
</evidence>
<comment type="caution">
    <text evidence="7">The sequence shown here is derived from an EMBL/GenBank/DDBJ whole genome shotgun (WGS) entry which is preliminary data.</text>
</comment>
<dbReference type="RefSeq" id="WP_147015109.1">
    <property type="nucleotide sequence ID" value="NZ_VORB01000009.1"/>
</dbReference>
<dbReference type="GO" id="GO:0016788">
    <property type="term" value="F:hydrolase activity, acting on ester bonds"/>
    <property type="evidence" value="ECO:0007669"/>
    <property type="project" value="UniProtKB-UniRule"/>
</dbReference>
<dbReference type="InterPro" id="IPR037027">
    <property type="entry name" value="YqgF/RNaseH-like_dom_sf"/>
</dbReference>
<dbReference type="NCBIfam" id="TIGR00250">
    <property type="entry name" value="RNAse_H_YqgF"/>
    <property type="match status" value="1"/>
</dbReference>
<dbReference type="Proteomes" id="UP000321168">
    <property type="component" value="Unassembled WGS sequence"/>
</dbReference>
<evidence type="ECO:0000313" key="8">
    <source>
        <dbReference type="Proteomes" id="UP000321168"/>
    </source>
</evidence>
<evidence type="ECO:0000256" key="5">
    <source>
        <dbReference type="HAMAP-Rule" id="MF_00651"/>
    </source>
</evidence>
<dbReference type="Gene3D" id="3.30.420.140">
    <property type="entry name" value="YqgF/RNase H-like domain"/>
    <property type="match status" value="1"/>
</dbReference>
<dbReference type="SUPFAM" id="SSF53098">
    <property type="entry name" value="Ribonuclease H-like"/>
    <property type="match status" value="1"/>
</dbReference>
<evidence type="ECO:0000256" key="3">
    <source>
        <dbReference type="ARBA" id="ARBA00022722"/>
    </source>
</evidence>
<feature type="domain" description="YqgF/RNase H-like" evidence="6">
    <location>
        <begin position="2"/>
        <end position="100"/>
    </location>
</feature>
<keyword evidence="4 5" id="KW-0378">Hydrolase</keyword>
<dbReference type="EMBL" id="VORB01000009">
    <property type="protein sequence ID" value="TXC76971.1"/>
    <property type="molecule type" value="Genomic_DNA"/>
</dbReference>
<keyword evidence="3 5" id="KW-0540">Nuclease</keyword>
<name>A0A5C6UXK4_9FLAO</name>
<dbReference type="Pfam" id="PF03652">
    <property type="entry name" value="RuvX"/>
    <property type="match status" value="1"/>
</dbReference>
<keyword evidence="2 5" id="KW-0690">Ribosome biogenesis</keyword>
<dbReference type="SMART" id="SM00732">
    <property type="entry name" value="YqgFc"/>
    <property type="match status" value="1"/>
</dbReference>
<comment type="function">
    <text evidence="5">Could be a nuclease involved in processing of the 5'-end of pre-16S rRNA.</text>
</comment>
<evidence type="ECO:0000256" key="4">
    <source>
        <dbReference type="ARBA" id="ARBA00022801"/>
    </source>
</evidence>
<dbReference type="HAMAP" id="MF_00651">
    <property type="entry name" value="Nuclease_YqgF"/>
    <property type="match status" value="1"/>
</dbReference>
<proteinExistence type="inferred from homology"/>
<dbReference type="InterPro" id="IPR006641">
    <property type="entry name" value="YqgF/RNaseH-like_dom"/>
</dbReference>
<dbReference type="GO" id="GO:0004518">
    <property type="term" value="F:nuclease activity"/>
    <property type="evidence" value="ECO:0007669"/>
    <property type="project" value="UniProtKB-KW"/>
</dbReference>
<dbReference type="InterPro" id="IPR012337">
    <property type="entry name" value="RNaseH-like_sf"/>
</dbReference>
<organism evidence="7 8">
    <name type="scientific">Luteibaculum oceani</name>
    <dbReference type="NCBI Taxonomy" id="1294296"/>
    <lineage>
        <taxon>Bacteria</taxon>
        <taxon>Pseudomonadati</taxon>
        <taxon>Bacteroidota</taxon>
        <taxon>Flavobacteriia</taxon>
        <taxon>Flavobacteriales</taxon>
        <taxon>Luteibaculaceae</taxon>
        <taxon>Luteibaculum</taxon>
    </lineage>
</organism>
<reference evidence="7 8" key="1">
    <citation type="submission" date="2019-08" db="EMBL/GenBank/DDBJ databases">
        <title>Genome of Luteibaculum oceani JCM 18817.</title>
        <authorList>
            <person name="Bowman J.P."/>
        </authorList>
    </citation>
    <scope>NUCLEOTIDE SEQUENCE [LARGE SCALE GENOMIC DNA]</scope>
    <source>
        <strain evidence="7 8">JCM 18817</strain>
    </source>
</reference>
<dbReference type="InterPro" id="IPR005227">
    <property type="entry name" value="YqgF"/>
</dbReference>
<evidence type="ECO:0000259" key="6">
    <source>
        <dbReference type="SMART" id="SM00732"/>
    </source>
</evidence>
<keyword evidence="1 5" id="KW-0963">Cytoplasm</keyword>
<dbReference type="PANTHER" id="PTHR33317:SF4">
    <property type="entry name" value="POLYNUCLEOTIDYL TRANSFERASE, RIBONUCLEASE H-LIKE SUPERFAMILY PROTEIN"/>
    <property type="match status" value="1"/>
</dbReference>
<dbReference type="CDD" id="cd16964">
    <property type="entry name" value="YqgF"/>
    <property type="match status" value="1"/>
</dbReference>
<dbReference type="OrthoDB" id="9796140at2"/>